<sequence>MPTGKPSAVPSPQRTTPAIASGHGPASTAATAPIVASTVLPSSTGTRPHRSSATVPAVRPSVIEATKTPKATAPTASVTR</sequence>
<name>A0ABQ4EBY2_9ACTN</name>
<keyword evidence="3" id="KW-1185">Reference proteome</keyword>
<accession>A0ABQ4EBY2</accession>
<organism evidence="2 3">
    <name type="scientific">Plantactinospora endophytica</name>
    <dbReference type="NCBI Taxonomy" id="673535"/>
    <lineage>
        <taxon>Bacteria</taxon>
        <taxon>Bacillati</taxon>
        <taxon>Actinomycetota</taxon>
        <taxon>Actinomycetes</taxon>
        <taxon>Micromonosporales</taxon>
        <taxon>Micromonosporaceae</taxon>
        <taxon>Plantactinospora</taxon>
    </lineage>
</organism>
<feature type="region of interest" description="Disordered" evidence="1">
    <location>
        <begin position="1"/>
        <end position="80"/>
    </location>
</feature>
<feature type="compositionally biased region" description="Polar residues" evidence="1">
    <location>
        <begin position="39"/>
        <end position="54"/>
    </location>
</feature>
<feature type="compositionally biased region" description="Low complexity" evidence="1">
    <location>
        <begin position="65"/>
        <end position="80"/>
    </location>
</feature>
<gene>
    <name evidence="2" type="ORF">Pen02_71820</name>
</gene>
<comment type="caution">
    <text evidence="2">The sequence shown here is derived from an EMBL/GenBank/DDBJ whole genome shotgun (WGS) entry which is preliminary data.</text>
</comment>
<dbReference type="Proteomes" id="UP000646749">
    <property type="component" value="Unassembled WGS sequence"/>
</dbReference>
<evidence type="ECO:0000313" key="3">
    <source>
        <dbReference type="Proteomes" id="UP000646749"/>
    </source>
</evidence>
<reference evidence="2 3" key="1">
    <citation type="submission" date="2021-01" db="EMBL/GenBank/DDBJ databases">
        <title>Whole genome shotgun sequence of Plantactinospora endophytica NBRC 110450.</title>
        <authorList>
            <person name="Komaki H."/>
            <person name="Tamura T."/>
        </authorList>
    </citation>
    <scope>NUCLEOTIDE SEQUENCE [LARGE SCALE GENOMIC DNA]</scope>
    <source>
        <strain evidence="2 3">NBRC 110450</strain>
    </source>
</reference>
<protein>
    <submittedName>
        <fullName evidence="2">Uncharacterized protein</fullName>
    </submittedName>
</protein>
<dbReference type="EMBL" id="BONW01000042">
    <property type="protein sequence ID" value="GIG92246.1"/>
    <property type="molecule type" value="Genomic_DNA"/>
</dbReference>
<evidence type="ECO:0000256" key="1">
    <source>
        <dbReference type="SAM" id="MobiDB-lite"/>
    </source>
</evidence>
<proteinExistence type="predicted"/>
<evidence type="ECO:0000313" key="2">
    <source>
        <dbReference type="EMBL" id="GIG92246.1"/>
    </source>
</evidence>